<proteinExistence type="predicted"/>
<dbReference type="AlphaFoldDB" id="V8PAM7"/>
<accession>V8PAM7</accession>
<gene>
    <name evidence="2" type="ORF">L345_02543</name>
</gene>
<name>V8PAM7_OPHHA</name>
<keyword evidence="3" id="KW-1185">Reference proteome</keyword>
<feature type="non-terminal residue" evidence="2">
    <location>
        <position position="1"/>
    </location>
</feature>
<reference evidence="2 3" key="1">
    <citation type="journal article" date="2013" name="Proc. Natl. Acad. Sci. U.S.A.">
        <title>The king cobra genome reveals dynamic gene evolution and adaptation in the snake venom system.</title>
        <authorList>
            <person name="Vonk F.J."/>
            <person name="Casewell N.R."/>
            <person name="Henkel C.V."/>
            <person name="Heimberg A.M."/>
            <person name="Jansen H.J."/>
            <person name="McCleary R.J."/>
            <person name="Kerkkamp H.M."/>
            <person name="Vos R.A."/>
            <person name="Guerreiro I."/>
            <person name="Calvete J.J."/>
            <person name="Wuster W."/>
            <person name="Woods A.E."/>
            <person name="Logan J.M."/>
            <person name="Harrison R.A."/>
            <person name="Castoe T.A."/>
            <person name="de Koning A.P."/>
            <person name="Pollock D.D."/>
            <person name="Yandell M."/>
            <person name="Calderon D."/>
            <person name="Renjifo C."/>
            <person name="Currier R.B."/>
            <person name="Salgado D."/>
            <person name="Pla D."/>
            <person name="Sanz L."/>
            <person name="Hyder A.S."/>
            <person name="Ribeiro J.M."/>
            <person name="Arntzen J.W."/>
            <person name="van den Thillart G.E."/>
            <person name="Boetzer M."/>
            <person name="Pirovano W."/>
            <person name="Dirks R.P."/>
            <person name="Spaink H.P."/>
            <person name="Duboule D."/>
            <person name="McGlinn E."/>
            <person name="Kini R.M."/>
            <person name="Richardson M.K."/>
        </authorList>
    </citation>
    <scope>NUCLEOTIDE SEQUENCE</scope>
    <source>
        <tissue evidence="2">Blood</tissue>
    </source>
</reference>
<feature type="chain" id="PRO_5004772588" evidence="1">
    <location>
        <begin position="23"/>
        <end position="354"/>
    </location>
</feature>
<dbReference type="Proteomes" id="UP000018936">
    <property type="component" value="Unassembled WGS sequence"/>
</dbReference>
<evidence type="ECO:0000256" key="1">
    <source>
        <dbReference type="SAM" id="SignalP"/>
    </source>
</evidence>
<feature type="signal peptide" evidence="1">
    <location>
        <begin position="1"/>
        <end position="22"/>
    </location>
</feature>
<dbReference type="EMBL" id="AZIM01000337">
    <property type="protein sequence ID" value="ETE71604.1"/>
    <property type="molecule type" value="Genomic_DNA"/>
</dbReference>
<protein>
    <submittedName>
        <fullName evidence="2">Uncharacterized protein</fullName>
    </submittedName>
</protein>
<evidence type="ECO:0000313" key="2">
    <source>
        <dbReference type="EMBL" id="ETE71604.1"/>
    </source>
</evidence>
<keyword evidence="1" id="KW-0732">Signal</keyword>
<sequence length="354" mass="39652">MRGRYHPLFSVIFYLLQLQTDGVISTAAVPQAAWVGLNKPSEIYSCPSFVLHAQPPFLFKSFLKCLGCSPTTKPLCSRIAGMFSLWLFFLAWREREREEGERTSTQEQQLFILASISIVPLSKCIPVLGGGGARGRNAQEQRAPAKNISAKDRKMPRLNAERPLWPWDTHRGLFLYSLGLTWLPRGHLAPHPLLTLTESILSGRPGPLIVKIQTFPHLHCPGSRFHVLFPLLFEGMIKTDIAVGRTLRRHLKWKGHPGGWHVPNLGGLCCSGMEERISSPITAKRGDGFIYNLGWALFIVSSGRAKGAPTEGTVSEQHPELHSLVLEMVSKRRVGERKGPPFMDFSWGIFHGWH</sequence>
<organism evidence="2 3">
    <name type="scientific">Ophiophagus hannah</name>
    <name type="common">King cobra</name>
    <name type="synonym">Naja hannah</name>
    <dbReference type="NCBI Taxonomy" id="8665"/>
    <lineage>
        <taxon>Eukaryota</taxon>
        <taxon>Metazoa</taxon>
        <taxon>Chordata</taxon>
        <taxon>Craniata</taxon>
        <taxon>Vertebrata</taxon>
        <taxon>Euteleostomi</taxon>
        <taxon>Lepidosauria</taxon>
        <taxon>Squamata</taxon>
        <taxon>Bifurcata</taxon>
        <taxon>Unidentata</taxon>
        <taxon>Episquamata</taxon>
        <taxon>Toxicofera</taxon>
        <taxon>Serpentes</taxon>
        <taxon>Colubroidea</taxon>
        <taxon>Elapidae</taxon>
        <taxon>Elapinae</taxon>
        <taxon>Ophiophagus</taxon>
    </lineage>
</organism>
<comment type="caution">
    <text evidence="2">The sequence shown here is derived from an EMBL/GenBank/DDBJ whole genome shotgun (WGS) entry which is preliminary data.</text>
</comment>
<evidence type="ECO:0000313" key="3">
    <source>
        <dbReference type="Proteomes" id="UP000018936"/>
    </source>
</evidence>